<dbReference type="Gene3D" id="3.55.40.10">
    <property type="entry name" value="minor pseudopilin epsh domain"/>
    <property type="match status" value="1"/>
</dbReference>
<dbReference type="Pfam" id="PF07963">
    <property type="entry name" value="N_methyl"/>
    <property type="match status" value="1"/>
</dbReference>
<dbReference type="InterPro" id="IPR045584">
    <property type="entry name" value="Pilin-like"/>
</dbReference>
<comment type="subcellular location">
    <subcellularLocation>
        <location evidence="1">Cell inner membrane</location>
        <topology evidence="1">Single-pass membrane protein</topology>
    </subcellularLocation>
</comment>
<evidence type="ECO:0000313" key="14">
    <source>
        <dbReference type="Proteomes" id="UP000274556"/>
    </source>
</evidence>
<evidence type="ECO:0000256" key="11">
    <source>
        <dbReference type="SAM" id="Phobius"/>
    </source>
</evidence>
<dbReference type="Proteomes" id="UP000274556">
    <property type="component" value="Unassembled WGS sequence"/>
</dbReference>
<evidence type="ECO:0000256" key="8">
    <source>
        <dbReference type="ARBA" id="ARBA00023136"/>
    </source>
</evidence>
<evidence type="ECO:0000256" key="3">
    <source>
        <dbReference type="ARBA" id="ARBA00022475"/>
    </source>
</evidence>
<dbReference type="NCBIfam" id="TIGR02532">
    <property type="entry name" value="IV_pilin_GFxxxE"/>
    <property type="match status" value="1"/>
</dbReference>
<keyword evidence="5" id="KW-0997">Cell inner membrane</keyword>
<evidence type="ECO:0000256" key="2">
    <source>
        <dbReference type="ARBA" id="ARBA00021549"/>
    </source>
</evidence>
<keyword evidence="6 11" id="KW-0812">Transmembrane</keyword>
<evidence type="ECO:0000256" key="7">
    <source>
        <dbReference type="ARBA" id="ARBA00022989"/>
    </source>
</evidence>
<reference evidence="13 14" key="1">
    <citation type="submission" date="2018-10" db="EMBL/GenBank/DDBJ databases">
        <title>Genomic Encyclopedia of Archaeal and Bacterial Type Strains, Phase II (KMG-II): from individual species to whole genera.</title>
        <authorList>
            <person name="Goeker M."/>
        </authorList>
    </citation>
    <scope>NUCLEOTIDE SEQUENCE [LARGE SCALE GENOMIC DNA]</scope>
    <source>
        <strain evidence="13 14">DSM 235</strain>
    </source>
</reference>
<evidence type="ECO:0000256" key="6">
    <source>
        <dbReference type="ARBA" id="ARBA00022692"/>
    </source>
</evidence>
<keyword evidence="14" id="KW-1185">Reference proteome</keyword>
<comment type="similarity">
    <text evidence="9">Belongs to the GSP H family.</text>
</comment>
<keyword evidence="7 11" id="KW-1133">Transmembrane helix</keyword>
<evidence type="ECO:0000256" key="9">
    <source>
        <dbReference type="ARBA" id="ARBA00025772"/>
    </source>
</evidence>
<evidence type="ECO:0000256" key="4">
    <source>
        <dbReference type="ARBA" id="ARBA00022481"/>
    </source>
</evidence>
<keyword evidence="4" id="KW-0488">Methylation</keyword>
<proteinExistence type="inferred from homology"/>
<dbReference type="AlphaFoldDB" id="A0A495VEB7"/>
<keyword evidence="8 11" id="KW-0472">Membrane</keyword>
<dbReference type="GO" id="GO:0015627">
    <property type="term" value="C:type II protein secretion system complex"/>
    <property type="evidence" value="ECO:0007669"/>
    <property type="project" value="InterPro"/>
</dbReference>
<evidence type="ECO:0000256" key="10">
    <source>
        <dbReference type="ARBA" id="ARBA00030775"/>
    </source>
</evidence>
<dbReference type="InterPro" id="IPR012902">
    <property type="entry name" value="N_methyl_site"/>
</dbReference>
<accession>A0A495VEB7</accession>
<name>A0A495VEB7_9GAMM</name>
<sequence length="174" mass="18528">MNKRLHRHRKADGFSLIELLFSISILAILLGLGIPSFQGLIERNRVTSATNELITTLQLARSTAIRRNEVVSICPLVDANTCGGSWSSGWMVFIGEASVTEPSNASIIRQNSALAPSVTLTSNLDAGAAISYGNAGQIVSGGSVDFTFSGDSEFRCLTVPLSGKTSFSYELCQP</sequence>
<dbReference type="InterPro" id="IPR022346">
    <property type="entry name" value="T2SS_GspH"/>
</dbReference>
<dbReference type="GO" id="GO:0005886">
    <property type="term" value="C:plasma membrane"/>
    <property type="evidence" value="ECO:0007669"/>
    <property type="project" value="UniProtKB-SubCell"/>
</dbReference>
<dbReference type="EMBL" id="RBXL01000001">
    <property type="protein sequence ID" value="RKT46775.1"/>
    <property type="molecule type" value="Genomic_DNA"/>
</dbReference>
<protein>
    <recommendedName>
        <fullName evidence="2">Type II secretion system protein H</fullName>
    </recommendedName>
    <alternativeName>
        <fullName evidence="10">General secretion pathway protein H</fullName>
    </alternativeName>
</protein>
<evidence type="ECO:0000256" key="5">
    <source>
        <dbReference type="ARBA" id="ARBA00022519"/>
    </source>
</evidence>
<gene>
    <name evidence="13" type="ORF">BDD21_4308</name>
</gene>
<feature type="transmembrane region" description="Helical" evidence="11">
    <location>
        <begin position="12"/>
        <end position="34"/>
    </location>
</feature>
<organism evidence="13 14">
    <name type="scientific">Thiocapsa rosea</name>
    <dbReference type="NCBI Taxonomy" id="69360"/>
    <lineage>
        <taxon>Bacteria</taxon>
        <taxon>Pseudomonadati</taxon>
        <taxon>Pseudomonadota</taxon>
        <taxon>Gammaproteobacteria</taxon>
        <taxon>Chromatiales</taxon>
        <taxon>Chromatiaceae</taxon>
        <taxon>Thiocapsa</taxon>
    </lineage>
</organism>
<evidence type="ECO:0000313" key="13">
    <source>
        <dbReference type="EMBL" id="RKT46775.1"/>
    </source>
</evidence>
<evidence type="ECO:0000259" key="12">
    <source>
        <dbReference type="Pfam" id="PF12019"/>
    </source>
</evidence>
<dbReference type="GO" id="GO:0015628">
    <property type="term" value="P:protein secretion by the type II secretion system"/>
    <property type="evidence" value="ECO:0007669"/>
    <property type="project" value="InterPro"/>
</dbReference>
<dbReference type="RefSeq" id="WP_170164852.1">
    <property type="nucleotide sequence ID" value="NZ_RBXL01000001.1"/>
</dbReference>
<dbReference type="SUPFAM" id="SSF54523">
    <property type="entry name" value="Pili subunits"/>
    <property type="match status" value="1"/>
</dbReference>
<keyword evidence="3" id="KW-1003">Cell membrane</keyword>
<dbReference type="Pfam" id="PF12019">
    <property type="entry name" value="GspH"/>
    <property type="match status" value="1"/>
</dbReference>
<comment type="caution">
    <text evidence="13">The sequence shown here is derived from an EMBL/GenBank/DDBJ whole genome shotgun (WGS) entry which is preliminary data.</text>
</comment>
<evidence type="ECO:0000256" key="1">
    <source>
        <dbReference type="ARBA" id="ARBA00004377"/>
    </source>
</evidence>
<feature type="domain" description="General secretion pathway GspH" evidence="12">
    <location>
        <begin position="49"/>
        <end position="162"/>
    </location>
</feature>